<feature type="compositionally biased region" description="Basic and acidic residues" evidence="1">
    <location>
        <begin position="65"/>
        <end position="80"/>
    </location>
</feature>
<organism evidence="2">
    <name type="scientific">uncultured Actinomycetospora sp</name>
    <dbReference type="NCBI Taxonomy" id="1135996"/>
    <lineage>
        <taxon>Bacteria</taxon>
        <taxon>Bacillati</taxon>
        <taxon>Actinomycetota</taxon>
        <taxon>Actinomycetes</taxon>
        <taxon>Pseudonocardiales</taxon>
        <taxon>Pseudonocardiaceae</taxon>
        <taxon>Actinomycetospora</taxon>
        <taxon>environmental samples</taxon>
    </lineage>
</organism>
<dbReference type="EMBL" id="CADCTH010000520">
    <property type="protein sequence ID" value="CAA9287198.1"/>
    <property type="molecule type" value="Genomic_DNA"/>
</dbReference>
<feature type="compositionally biased region" description="Basic and acidic residues" evidence="1">
    <location>
        <begin position="7"/>
        <end position="20"/>
    </location>
</feature>
<protein>
    <submittedName>
        <fullName evidence="2">Uncharacterized protein</fullName>
    </submittedName>
</protein>
<evidence type="ECO:0000256" key="1">
    <source>
        <dbReference type="SAM" id="MobiDB-lite"/>
    </source>
</evidence>
<name>A0A6J4JTK8_9PSEU</name>
<feature type="non-terminal residue" evidence="2">
    <location>
        <position position="101"/>
    </location>
</feature>
<dbReference type="AlphaFoldDB" id="A0A6J4JTK8"/>
<feature type="region of interest" description="Disordered" evidence="1">
    <location>
        <begin position="59"/>
        <end position="101"/>
    </location>
</feature>
<evidence type="ECO:0000313" key="2">
    <source>
        <dbReference type="EMBL" id="CAA9287198.1"/>
    </source>
</evidence>
<gene>
    <name evidence="2" type="ORF">AVDCRST_MAG54-4137</name>
</gene>
<feature type="region of interest" description="Disordered" evidence="1">
    <location>
        <begin position="1"/>
        <end position="46"/>
    </location>
</feature>
<reference evidence="2" key="1">
    <citation type="submission" date="2020-02" db="EMBL/GenBank/DDBJ databases">
        <authorList>
            <person name="Meier V. D."/>
        </authorList>
    </citation>
    <scope>NUCLEOTIDE SEQUENCE</scope>
    <source>
        <strain evidence="2">AVDCRST_MAG54</strain>
    </source>
</reference>
<sequence>MTPPDPDEIRPDPTRPESARPDTASSQDGTPADHEPQGHPGLPDDVDAAFAAIVADRAAAGAPHWPDDLPDLRAPGRDDDGPSSGLGTATPPGGQQDLGPG</sequence>
<accession>A0A6J4JTK8</accession>
<proteinExistence type="predicted"/>